<dbReference type="Proteomes" id="UP000269208">
    <property type="component" value="Chromosome"/>
</dbReference>
<name>A0A447TPA1_SALET</name>
<evidence type="ECO:0000313" key="3">
    <source>
        <dbReference type="Proteomes" id="UP000269208"/>
    </source>
</evidence>
<reference evidence="2 3" key="1">
    <citation type="submission" date="2018-12" db="EMBL/GenBank/DDBJ databases">
        <authorList>
            <consortium name="Pathogen Informatics"/>
        </authorList>
    </citation>
    <scope>NUCLEOTIDE SEQUENCE [LARGE SCALE GENOMIC DNA]</scope>
    <source>
        <strain evidence="2 3">NCTC6754</strain>
    </source>
</reference>
<evidence type="ECO:0000256" key="1">
    <source>
        <dbReference type="SAM" id="MobiDB-lite"/>
    </source>
</evidence>
<dbReference type="EMBL" id="LR134190">
    <property type="protein sequence ID" value="VEB51159.1"/>
    <property type="molecule type" value="Genomic_DNA"/>
</dbReference>
<proteinExistence type="predicted"/>
<organism evidence="2 3">
    <name type="scientific">Salmonella enterica I</name>
    <dbReference type="NCBI Taxonomy" id="59201"/>
    <lineage>
        <taxon>Bacteria</taxon>
        <taxon>Pseudomonadati</taxon>
        <taxon>Pseudomonadota</taxon>
        <taxon>Gammaproteobacteria</taxon>
        <taxon>Enterobacterales</taxon>
        <taxon>Enterobacteriaceae</taxon>
        <taxon>Salmonella</taxon>
    </lineage>
</organism>
<protein>
    <submittedName>
        <fullName evidence="2">DNA mismatch repair protein MutL</fullName>
    </submittedName>
</protein>
<feature type="compositionally biased region" description="Gly residues" evidence="1">
    <location>
        <begin position="116"/>
        <end position="125"/>
    </location>
</feature>
<feature type="region of interest" description="Disordered" evidence="1">
    <location>
        <begin position="103"/>
        <end position="138"/>
    </location>
</feature>
<evidence type="ECO:0000313" key="2">
    <source>
        <dbReference type="EMBL" id="VEB51159.1"/>
    </source>
</evidence>
<gene>
    <name evidence="2" type="primary">mutL_3</name>
    <name evidence="2" type="ORF">NCTC6754_00854</name>
</gene>
<accession>A0A447TPA1</accession>
<dbReference type="AlphaFoldDB" id="A0A447TPA1"/>
<sequence>MPFARPVEDKLGADQQPAFWCCIWRLTRIRWMSMFIPPSTKCVFINPGWCTTFIYQGVLSVLQQQTETTLPLEEIAPAPRHVPGKTVSPPGGNHFAVPAEPTAAREPATPRYSCGASGGNGGRQSAGGWPHAQPGLSEAAGRGLSRAFTDAGDEAPRRSRLRLRLTDIARVSVAY</sequence>